<evidence type="ECO:0000313" key="4">
    <source>
        <dbReference type="Proteomes" id="UP000823786"/>
    </source>
</evidence>
<feature type="domain" description="Phage capsid-like C-terminal" evidence="2">
    <location>
        <begin position="147"/>
        <end position="394"/>
    </location>
</feature>
<evidence type="ECO:0000313" key="3">
    <source>
        <dbReference type="EMBL" id="MBP1856770.1"/>
    </source>
</evidence>
<sequence>MPCFFVSFNKHKESQMNKHHLVETRNSKIAEMKAAGISPERFDALETEVRAIDGNLKRLATVEAFEASAETKPVFASNELRGYSIGKAISEGADKLSGIEREAHQELSKGRETRGIMVPTDLIFGGEQRAMTVGGSAGNTVATNLGGLIDRLRPVMAVQGLGATIISGLTGNLDLPRLTSGPTATWVAEDGPSTASDATFDKVSLKPKTVTGEMYLSRRLQLQNGVALENLLRSDLAFVLAQALDKAAIAGTGLANQPTGILTAIAEHATAEAELSDAAANLIAALTIDDVTGTTAFLTNPALLAVARKVKDSTGRTIPASEIFHGEKIVSSNQVPADGAENPLIFGAWSNLMVGYWSGVDILANPYSDANKGGLRLHAFLDADIAVRHPEAFAWKSFA</sequence>
<dbReference type="EMBL" id="JAGGJV010000001">
    <property type="protein sequence ID" value="MBP1856770.1"/>
    <property type="molecule type" value="Genomic_DNA"/>
</dbReference>
<dbReference type="NCBIfam" id="TIGR01554">
    <property type="entry name" value="major_cap_HK97"/>
    <property type="match status" value="1"/>
</dbReference>
<reference evidence="3 4" key="1">
    <citation type="submission" date="2021-03" db="EMBL/GenBank/DDBJ databases">
        <title>Genomic Encyclopedia of Type Strains, Phase IV (KMG-IV): sequencing the most valuable type-strain genomes for metagenomic binning, comparative biology and taxonomic classification.</title>
        <authorList>
            <person name="Goeker M."/>
        </authorList>
    </citation>
    <scope>NUCLEOTIDE SEQUENCE [LARGE SCALE GENOMIC DNA]</scope>
    <source>
        <strain evidence="3 4">DSM 26427</strain>
    </source>
</reference>
<comment type="subcellular location">
    <subcellularLocation>
        <location evidence="1">Virion</location>
    </subcellularLocation>
</comment>
<dbReference type="Gene3D" id="3.30.2400.10">
    <property type="entry name" value="Major capsid protein gp5"/>
    <property type="match status" value="1"/>
</dbReference>
<name>A0ABS4EFQ5_9HYPH</name>
<comment type="caution">
    <text evidence="3">The sequence shown here is derived from an EMBL/GenBank/DDBJ whole genome shotgun (WGS) entry which is preliminary data.</text>
</comment>
<dbReference type="InterPro" id="IPR054612">
    <property type="entry name" value="Phage_capsid-like_C"/>
</dbReference>
<dbReference type="Pfam" id="PF05065">
    <property type="entry name" value="Phage_capsid"/>
    <property type="match status" value="1"/>
</dbReference>
<dbReference type="Proteomes" id="UP000823786">
    <property type="component" value="Unassembled WGS sequence"/>
</dbReference>
<accession>A0ABS4EFQ5</accession>
<keyword evidence="4" id="KW-1185">Reference proteome</keyword>
<protein>
    <submittedName>
        <fullName evidence="3">HK97 family phage major capsid protein</fullName>
    </submittedName>
</protein>
<proteinExistence type="predicted"/>
<evidence type="ECO:0000256" key="1">
    <source>
        <dbReference type="ARBA" id="ARBA00004328"/>
    </source>
</evidence>
<dbReference type="InterPro" id="IPR024455">
    <property type="entry name" value="Phage_capsid"/>
</dbReference>
<gene>
    <name evidence="3" type="ORF">J2Z75_000250</name>
</gene>
<organism evidence="3 4">
    <name type="scientific">Rhizobium herbae</name>
    <dbReference type="NCBI Taxonomy" id="508661"/>
    <lineage>
        <taxon>Bacteria</taxon>
        <taxon>Pseudomonadati</taxon>
        <taxon>Pseudomonadota</taxon>
        <taxon>Alphaproteobacteria</taxon>
        <taxon>Hyphomicrobiales</taxon>
        <taxon>Rhizobiaceae</taxon>
        <taxon>Rhizobium/Agrobacterium group</taxon>
        <taxon>Rhizobium</taxon>
    </lineage>
</organism>
<evidence type="ECO:0000259" key="2">
    <source>
        <dbReference type="Pfam" id="PF05065"/>
    </source>
</evidence>
<dbReference type="SUPFAM" id="SSF56563">
    <property type="entry name" value="Major capsid protein gp5"/>
    <property type="match status" value="1"/>
</dbReference>